<dbReference type="Proteomes" id="UP000694555">
    <property type="component" value="Unplaced"/>
</dbReference>
<sequence>MEKTFLVAHVPLERTWGGDDEDRIIGGYPCIPFSQPWQVYIYSPVRCGGILLRDNWVLTAAHCN</sequence>
<evidence type="ECO:0000256" key="2">
    <source>
        <dbReference type="ARBA" id="ARBA00022679"/>
    </source>
</evidence>
<dbReference type="PANTHER" id="PTHR24271">
    <property type="entry name" value="KALLIKREIN-RELATED"/>
    <property type="match status" value="1"/>
</dbReference>
<protein>
    <recommendedName>
        <fullName evidence="5">Peptidase S1 domain-containing protein</fullName>
    </recommendedName>
</protein>
<dbReference type="InterPro" id="IPR018117">
    <property type="entry name" value="C5_DNA_meth_AS"/>
</dbReference>
<dbReference type="GO" id="GO:0032259">
    <property type="term" value="P:methylation"/>
    <property type="evidence" value="ECO:0007669"/>
    <property type="project" value="UniProtKB-KW"/>
</dbReference>
<dbReference type="Ensembl" id="ENSBJAT00000024344.1">
    <property type="protein sequence ID" value="ENSBJAP00000023688.1"/>
    <property type="gene ID" value="ENSBJAG00000015286.1"/>
</dbReference>
<reference evidence="6" key="1">
    <citation type="submission" date="2025-08" db="UniProtKB">
        <authorList>
            <consortium name="Ensembl"/>
        </authorList>
    </citation>
    <scope>IDENTIFICATION</scope>
</reference>
<reference evidence="6" key="2">
    <citation type="submission" date="2025-09" db="UniProtKB">
        <authorList>
            <consortium name="Ensembl"/>
        </authorList>
    </citation>
    <scope>IDENTIFICATION</scope>
</reference>
<dbReference type="InterPro" id="IPR001254">
    <property type="entry name" value="Trypsin_dom"/>
</dbReference>
<dbReference type="InterPro" id="IPR018114">
    <property type="entry name" value="TRYPSIN_HIS"/>
</dbReference>
<dbReference type="AlphaFoldDB" id="A0A8C0C0G1"/>
<dbReference type="GO" id="GO:0004252">
    <property type="term" value="F:serine-type endopeptidase activity"/>
    <property type="evidence" value="ECO:0007669"/>
    <property type="project" value="InterPro"/>
</dbReference>
<dbReference type="InterPro" id="IPR043504">
    <property type="entry name" value="Peptidase_S1_PA_chymotrypsin"/>
</dbReference>
<feature type="domain" description="Peptidase S1" evidence="5">
    <location>
        <begin position="24"/>
        <end position="63"/>
    </location>
</feature>
<name>A0A8C0C0G1_9AVES</name>
<dbReference type="Pfam" id="PF00089">
    <property type="entry name" value="Trypsin"/>
    <property type="match status" value="1"/>
</dbReference>
<keyword evidence="3" id="KW-0949">S-adenosyl-L-methionine</keyword>
<organism evidence="6 7">
    <name type="scientific">Buteo japonicus</name>
    <dbReference type="NCBI Taxonomy" id="224669"/>
    <lineage>
        <taxon>Eukaryota</taxon>
        <taxon>Metazoa</taxon>
        <taxon>Chordata</taxon>
        <taxon>Craniata</taxon>
        <taxon>Vertebrata</taxon>
        <taxon>Euteleostomi</taxon>
        <taxon>Archelosauria</taxon>
        <taxon>Archosauria</taxon>
        <taxon>Dinosauria</taxon>
        <taxon>Saurischia</taxon>
        <taxon>Theropoda</taxon>
        <taxon>Coelurosauria</taxon>
        <taxon>Aves</taxon>
        <taxon>Neognathae</taxon>
        <taxon>Neoaves</taxon>
        <taxon>Telluraves</taxon>
        <taxon>Accipitrimorphae</taxon>
        <taxon>Accipitriformes</taxon>
        <taxon>Accipitridae</taxon>
        <taxon>Accipitrinae</taxon>
        <taxon>Buteo</taxon>
    </lineage>
</organism>
<keyword evidence="7" id="KW-1185">Reference proteome</keyword>
<dbReference type="InterPro" id="IPR009003">
    <property type="entry name" value="Peptidase_S1_PA"/>
</dbReference>
<evidence type="ECO:0000256" key="4">
    <source>
        <dbReference type="ARBA" id="ARBA00023157"/>
    </source>
</evidence>
<dbReference type="GO" id="GO:0008168">
    <property type="term" value="F:methyltransferase activity"/>
    <property type="evidence" value="ECO:0007669"/>
    <property type="project" value="UniProtKB-KW"/>
</dbReference>
<dbReference type="Gene3D" id="2.40.10.10">
    <property type="entry name" value="Trypsin-like serine proteases"/>
    <property type="match status" value="1"/>
</dbReference>
<dbReference type="SUPFAM" id="SSF50494">
    <property type="entry name" value="Trypsin-like serine proteases"/>
    <property type="match status" value="1"/>
</dbReference>
<keyword evidence="4" id="KW-1015">Disulfide bond</keyword>
<dbReference type="GO" id="GO:0006508">
    <property type="term" value="P:proteolysis"/>
    <property type="evidence" value="ECO:0007669"/>
    <property type="project" value="InterPro"/>
</dbReference>
<dbReference type="PROSITE" id="PS00134">
    <property type="entry name" value="TRYPSIN_HIS"/>
    <property type="match status" value="1"/>
</dbReference>
<dbReference type="GO" id="GO:0030141">
    <property type="term" value="C:secretory granule"/>
    <property type="evidence" value="ECO:0007669"/>
    <property type="project" value="TreeGrafter"/>
</dbReference>
<dbReference type="PROSITE" id="PS00094">
    <property type="entry name" value="C5_MTASE_1"/>
    <property type="match status" value="1"/>
</dbReference>
<evidence type="ECO:0000259" key="5">
    <source>
        <dbReference type="Pfam" id="PF00089"/>
    </source>
</evidence>
<keyword evidence="1" id="KW-0489">Methyltransferase</keyword>
<evidence type="ECO:0000313" key="7">
    <source>
        <dbReference type="Proteomes" id="UP000694555"/>
    </source>
</evidence>
<accession>A0A8C0C0G1</accession>
<proteinExistence type="predicted"/>
<keyword evidence="2" id="KW-0808">Transferase</keyword>
<evidence type="ECO:0000256" key="1">
    <source>
        <dbReference type="ARBA" id="ARBA00022603"/>
    </source>
</evidence>
<evidence type="ECO:0000256" key="3">
    <source>
        <dbReference type="ARBA" id="ARBA00022691"/>
    </source>
</evidence>
<dbReference type="PANTHER" id="PTHR24271:SF48">
    <property type="entry name" value="KALLIKREIN-14"/>
    <property type="match status" value="1"/>
</dbReference>
<evidence type="ECO:0000313" key="6">
    <source>
        <dbReference type="Ensembl" id="ENSBJAP00000023688.1"/>
    </source>
</evidence>